<evidence type="ECO:0000313" key="2">
    <source>
        <dbReference type="EMBL" id="KAK2945358.1"/>
    </source>
</evidence>
<accession>A0ABQ9X1B2</accession>
<dbReference type="Proteomes" id="UP001281761">
    <property type="component" value="Unassembled WGS sequence"/>
</dbReference>
<gene>
    <name evidence="2" type="ORF">BLNAU_19687</name>
    <name evidence="1" type="ORF">BLNAU_23689</name>
</gene>
<protein>
    <submittedName>
        <fullName evidence="2">Uncharacterized protein</fullName>
    </submittedName>
</protein>
<keyword evidence="3" id="KW-1185">Reference proteome</keyword>
<organism evidence="2 3">
    <name type="scientific">Blattamonas nauphoetae</name>
    <dbReference type="NCBI Taxonomy" id="2049346"/>
    <lineage>
        <taxon>Eukaryota</taxon>
        <taxon>Metamonada</taxon>
        <taxon>Preaxostyla</taxon>
        <taxon>Oxymonadida</taxon>
        <taxon>Blattamonas</taxon>
    </lineage>
</organism>
<evidence type="ECO:0000313" key="1">
    <source>
        <dbReference type="EMBL" id="KAK2941396.1"/>
    </source>
</evidence>
<reference evidence="2 3" key="1">
    <citation type="journal article" date="2022" name="bioRxiv">
        <title>Genomics of Preaxostyla Flagellates Illuminates Evolutionary Transitions and the Path Towards Mitochondrial Loss.</title>
        <authorList>
            <person name="Novak L.V.F."/>
            <person name="Treitli S.C."/>
            <person name="Pyrih J."/>
            <person name="Halakuc P."/>
            <person name="Pipaliya S.V."/>
            <person name="Vacek V."/>
            <person name="Brzon O."/>
            <person name="Soukal P."/>
            <person name="Eme L."/>
            <person name="Dacks J.B."/>
            <person name="Karnkowska A."/>
            <person name="Elias M."/>
            <person name="Hampl V."/>
        </authorList>
    </citation>
    <scope>NUCLEOTIDE SEQUENCE [LARGE SCALE GENOMIC DNA]</scope>
    <source>
        <strain evidence="2">NAU3</strain>
        <tissue evidence="2">Gut</tissue>
    </source>
</reference>
<dbReference type="EMBL" id="JARBJD010000506">
    <property type="protein sequence ID" value="KAK2941396.1"/>
    <property type="molecule type" value="Genomic_DNA"/>
</dbReference>
<name>A0ABQ9X1B2_9EUKA</name>
<evidence type="ECO:0000313" key="3">
    <source>
        <dbReference type="Proteomes" id="UP001281761"/>
    </source>
</evidence>
<sequence length="183" mass="21149">MSSRTTIRLTDSYLTKICFLIGVDAKPYRAMNRAKVHRTLFPTLGVEHRYHGMPHIIQYLRFLLTRILYALQSKVDPIYFRTDTFGLLQLRYLIDCTLDELNYKGSRDILSLLHNGVNSSMRAEDYYSEFETLTARDDANELIEDDWTGIEAVRSDRHRQLGGANEPIDLTADEIADELDSLL</sequence>
<dbReference type="EMBL" id="JARBJD010000263">
    <property type="protein sequence ID" value="KAK2945358.1"/>
    <property type="molecule type" value="Genomic_DNA"/>
</dbReference>
<comment type="caution">
    <text evidence="2">The sequence shown here is derived from an EMBL/GenBank/DDBJ whole genome shotgun (WGS) entry which is preliminary data.</text>
</comment>
<proteinExistence type="predicted"/>